<dbReference type="Proteomes" id="UP000183658">
    <property type="component" value="Unassembled WGS sequence"/>
</dbReference>
<reference evidence="2" key="1">
    <citation type="submission" date="2016-10" db="EMBL/GenBank/DDBJ databases">
        <authorList>
            <person name="Varghese N."/>
            <person name="Submissions S."/>
        </authorList>
    </citation>
    <scope>NUCLEOTIDE SEQUENCE [LARGE SCALE GENOMIC DNA]</scope>
    <source>
        <strain evidence="2">DSM 15719</strain>
    </source>
</reference>
<organism evidence="1 2">
    <name type="scientific">Flavobacterium frigoris</name>
    <dbReference type="NCBI Taxonomy" id="229204"/>
    <lineage>
        <taxon>Bacteria</taxon>
        <taxon>Pseudomonadati</taxon>
        <taxon>Bacteroidota</taxon>
        <taxon>Flavobacteriia</taxon>
        <taxon>Flavobacteriales</taxon>
        <taxon>Flavobacteriaceae</taxon>
        <taxon>Flavobacterium</taxon>
    </lineage>
</organism>
<dbReference type="InterPro" id="IPR036890">
    <property type="entry name" value="HATPase_C_sf"/>
</dbReference>
<evidence type="ECO:0000313" key="2">
    <source>
        <dbReference type="Proteomes" id="UP000183658"/>
    </source>
</evidence>
<keyword evidence="1" id="KW-0808">Transferase</keyword>
<dbReference type="AlphaFoldDB" id="A0A1H9RZU1"/>
<dbReference type="SUPFAM" id="SSF55874">
    <property type="entry name" value="ATPase domain of HSP90 chaperone/DNA topoisomerase II/histidine kinase"/>
    <property type="match status" value="1"/>
</dbReference>
<protein>
    <submittedName>
        <fullName evidence="1">Histidine kinase-, DNA gyrase B-, and HSP90-like ATPase</fullName>
    </submittedName>
</protein>
<sequence>MQKEAKITSKGIKKVLNNYNPASSLAEYIWNGFDAKATKIEINYDSNELGRLNFLQVRDNGMGIDLENLHYKFDNFYDSEKSVQVQSPKHSSILHGKNGVGRLTFFTFANFAKWTTFYESKGIKSGTISISSENLKIYDKNILTAESKFTGTTVYFTNLLISLDALEKDLTTYLKKEFCWFLELNKEYSILINGIPLDYTDLVADRDFFDLEKNGSFFKIKDVQWTESLNKEHSKFYFQDSNGKEIYKNFTTLNKKGDYYYHSIYIESDFFSHFDFTKNDESNQVSLFSKATSSTEYKYLISKLNDYLKTKRKPYLRANAERLVLDYEINGIIPTYNNTWEQIRSKELKDTIIGLYEVQPKIFSNLNLEQKKIFVQFIDLLLDSNERENIFKIIESVTQLEPEEREDLSNILHKTSLNRVINTIKLIEDRYKTYYQLKELVFNEELGAKEVPHLQDLVENHYWLFGEQYHLVTAAEPKFEEALKRYIYKTTGEITDTKIDHIDKNREMDIFACRQHKKDSKIENIVLELKHPKIQLGEKEYSQVMKYLGVISSRQEFNAPNMSWKFYLIGNKFNSSKFIERQIKTNKTHGEESLVYNEDGRIKVYIKTWSEIFTEFELSHNFLDEKLKLERKKLYELSKDADEIVLKSKINTAVSLEEIELPQ</sequence>
<dbReference type="Pfam" id="PF13589">
    <property type="entry name" value="HATPase_c_3"/>
    <property type="match status" value="1"/>
</dbReference>
<proteinExistence type="predicted"/>
<gene>
    <name evidence="1" type="ORF">SAMN05444355_1331</name>
</gene>
<evidence type="ECO:0000313" key="1">
    <source>
        <dbReference type="EMBL" id="SER78257.1"/>
    </source>
</evidence>
<dbReference type="EMBL" id="FOFZ01000033">
    <property type="protein sequence ID" value="SER78257.1"/>
    <property type="molecule type" value="Genomic_DNA"/>
</dbReference>
<dbReference type="GO" id="GO:0016301">
    <property type="term" value="F:kinase activity"/>
    <property type="evidence" value="ECO:0007669"/>
    <property type="project" value="UniProtKB-KW"/>
</dbReference>
<keyword evidence="2" id="KW-1185">Reference proteome</keyword>
<dbReference type="OrthoDB" id="8765545at2"/>
<dbReference type="Gene3D" id="3.30.565.10">
    <property type="entry name" value="Histidine kinase-like ATPase, C-terminal domain"/>
    <property type="match status" value="1"/>
</dbReference>
<keyword evidence="1" id="KW-0418">Kinase</keyword>
<name>A0A1H9RZU1_FLAFI</name>
<accession>A0A1H9RZU1</accession>
<dbReference type="RefSeq" id="WP_074724764.1">
    <property type="nucleotide sequence ID" value="NZ_CBCRVS010000041.1"/>
</dbReference>